<dbReference type="SUPFAM" id="SSF48498">
    <property type="entry name" value="Tetracyclin repressor-like, C-terminal domain"/>
    <property type="match status" value="1"/>
</dbReference>
<dbReference type="InterPro" id="IPR009057">
    <property type="entry name" value="Homeodomain-like_sf"/>
</dbReference>
<dbReference type="PATRIC" id="fig|1280952.3.peg.2675"/>
<keyword evidence="3" id="KW-0804">Transcription</keyword>
<keyword evidence="2 4" id="KW-0238">DNA-binding</keyword>
<feature type="DNA-binding region" description="H-T-H motif" evidence="4">
    <location>
        <begin position="34"/>
        <end position="53"/>
    </location>
</feature>
<dbReference type="InterPro" id="IPR039536">
    <property type="entry name" value="TetR_C_Proteobacteria"/>
</dbReference>
<evidence type="ECO:0000256" key="3">
    <source>
        <dbReference type="ARBA" id="ARBA00023163"/>
    </source>
</evidence>
<protein>
    <submittedName>
        <fullName evidence="6">TetR family transcriptional regulator</fullName>
    </submittedName>
</protein>
<dbReference type="Gene3D" id="1.10.357.10">
    <property type="entry name" value="Tetracycline Repressor, domain 2"/>
    <property type="match status" value="1"/>
</dbReference>
<proteinExistence type="predicted"/>
<gene>
    <name evidence="6" type="ORF">HJA_13365</name>
</gene>
<evidence type="ECO:0000256" key="1">
    <source>
        <dbReference type="ARBA" id="ARBA00023015"/>
    </source>
</evidence>
<accession>A0A059F9I0</accession>
<dbReference type="RefSeq" id="WP_035583172.1">
    <property type="nucleotide sequence ID" value="NZ_ARYJ01000009.1"/>
</dbReference>
<dbReference type="STRING" id="1280952.HJA_13365"/>
<keyword evidence="1" id="KW-0805">Transcription regulation</keyword>
<evidence type="ECO:0000256" key="2">
    <source>
        <dbReference type="ARBA" id="ARBA00023125"/>
    </source>
</evidence>
<dbReference type="PANTHER" id="PTHR30055">
    <property type="entry name" value="HTH-TYPE TRANSCRIPTIONAL REGULATOR RUTR"/>
    <property type="match status" value="1"/>
</dbReference>
<feature type="domain" description="HTH tetR-type" evidence="5">
    <location>
        <begin position="11"/>
        <end position="71"/>
    </location>
</feature>
<keyword evidence="7" id="KW-1185">Reference proteome</keyword>
<dbReference type="Pfam" id="PF00440">
    <property type="entry name" value="TetR_N"/>
    <property type="match status" value="1"/>
</dbReference>
<dbReference type="SUPFAM" id="SSF46689">
    <property type="entry name" value="Homeodomain-like"/>
    <property type="match status" value="1"/>
</dbReference>
<dbReference type="Pfam" id="PF14246">
    <property type="entry name" value="TetR_C_7"/>
    <property type="match status" value="1"/>
</dbReference>
<dbReference type="eggNOG" id="COG1309">
    <property type="taxonomic scope" value="Bacteria"/>
</dbReference>
<dbReference type="InterPro" id="IPR001647">
    <property type="entry name" value="HTH_TetR"/>
</dbReference>
<evidence type="ECO:0000313" key="6">
    <source>
        <dbReference type="EMBL" id="KCZ87193.1"/>
    </source>
</evidence>
<dbReference type="PANTHER" id="PTHR30055:SF223">
    <property type="entry name" value="HTH-TYPE TRANSCRIPTIONAL REGULATOR UIDR"/>
    <property type="match status" value="1"/>
</dbReference>
<evidence type="ECO:0000259" key="5">
    <source>
        <dbReference type="PROSITE" id="PS50977"/>
    </source>
</evidence>
<comment type="caution">
    <text evidence="6">The sequence shown here is derived from an EMBL/GenBank/DDBJ whole genome shotgun (WGS) entry which is preliminary data.</text>
</comment>
<evidence type="ECO:0000256" key="4">
    <source>
        <dbReference type="PROSITE-ProRule" id="PRU00335"/>
    </source>
</evidence>
<dbReference type="GO" id="GO:0000976">
    <property type="term" value="F:transcription cis-regulatory region binding"/>
    <property type="evidence" value="ECO:0007669"/>
    <property type="project" value="TreeGrafter"/>
</dbReference>
<dbReference type="InterPro" id="IPR036271">
    <property type="entry name" value="Tet_transcr_reg_TetR-rel_C_sf"/>
</dbReference>
<dbReference type="PRINTS" id="PR00455">
    <property type="entry name" value="HTHTETR"/>
</dbReference>
<dbReference type="PROSITE" id="PS50977">
    <property type="entry name" value="HTH_TETR_2"/>
    <property type="match status" value="1"/>
</dbReference>
<dbReference type="Proteomes" id="UP000024816">
    <property type="component" value="Unassembled WGS sequence"/>
</dbReference>
<dbReference type="OrthoDB" id="8478851at2"/>
<dbReference type="AlphaFoldDB" id="A0A059F9I0"/>
<evidence type="ECO:0000313" key="7">
    <source>
        <dbReference type="Proteomes" id="UP000024816"/>
    </source>
</evidence>
<dbReference type="InterPro" id="IPR050109">
    <property type="entry name" value="HTH-type_TetR-like_transc_reg"/>
</dbReference>
<reference evidence="6 7" key="1">
    <citation type="journal article" date="2014" name="Antonie Van Leeuwenhoek">
        <title>Hyphomonas beringensis sp. nov. and Hyphomonas chukchiensis sp. nov., isolated from surface seawater of the Bering Sea and Chukchi Sea.</title>
        <authorList>
            <person name="Li C."/>
            <person name="Lai Q."/>
            <person name="Li G."/>
            <person name="Dong C."/>
            <person name="Wang J."/>
            <person name="Liao Y."/>
            <person name="Shao Z."/>
        </authorList>
    </citation>
    <scope>NUCLEOTIDE SEQUENCE [LARGE SCALE GENOMIC DNA]</scope>
    <source>
        <strain evidence="6 7">VP2</strain>
    </source>
</reference>
<dbReference type="EMBL" id="ARYJ01000009">
    <property type="protein sequence ID" value="KCZ87193.1"/>
    <property type="molecule type" value="Genomic_DNA"/>
</dbReference>
<name>A0A059F9I0_9PROT</name>
<dbReference type="FunFam" id="1.10.10.60:FF:000141">
    <property type="entry name" value="TetR family transcriptional regulator"/>
    <property type="match status" value="1"/>
</dbReference>
<sequence length="208" mass="23429">MLRARSDAAKDKRRQALLTAALDEVFEKGFAATRMDDVARRAGLSKGTLYLYFDSKEALFQGLIESLAYPNLEIVEQITEQAETLQEALQGIRQFAPTLIRQTDLPRLMKVLIGDSQLFPDLVRAYREDLIERVLAMIAALLSRADARGEANIADPELTARLIMAPIIFSALWQGVFNQNSEADVDLDKLFEIHEQMMLKALEIRCVS</sequence>
<organism evidence="6 7">
    <name type="scientific">Hyphomonas jannaschiana VP2</name>
    <dbReference type="NCBI Taxonomy" id="1280952"/>
    <lineage>
        <taxon>Bacteria</taxon>
        <taxon>Pseudomonadati</taxon>
        <taxon>Pseudomonadota</taxon>
        <taxon>Alphaproteobacteria</taxon>
        <taxon>Hyphomonadales</taxon>
        <taxon>Hyphomonadaceae</taxon>
        <taxon>Hyphomonas</taxon>
    </lineage>
</organism>
<dbReference type="GO" id="GO:0003700">
    <property type="term" value="F:DNA-binding transcription factor activity"/>
    <property type="evidence" value="ECO:0007669"/>
    <property type="project" value="TreeGrafter"/>
</dbReference>